<dbReference type="InterPro" id="IPR032299">
    <property type="entry name" value="DUF4843"/>
</dbReference>
<dbReference type="InterPro" id="IPR038081">
    <property type="entry name" value="CalX-like_sf"/>
</dbReference>
<dbReference type="Proteomes" id="UP000546007">
    <property type="component" value="Unassembled WGS sequence"/>
</dbReference>
<proteinExistence type="predicted"/>
<evidence type="ECO:0008006" key="3">
    <source>
        <dbReference type="Google" id="ProtNLM"/>
    </source>
</evidence>
<dbReference type="EMBL" id="JACIES010000020">
    <property type="protein sequence ID" value="MBB4028192.1"/>
    <property type="molecule type" value="Genomic_DNA"/>
</dbReference>
<dbReference type="Gene3D" id="2.60.40.2030">
    <property type="match status" value="1"/>
</dbReference>
<dbReference type="AlphaFoldDB" id="A0A7W6N0S1"/>
<organism evidence="1 2">
    <name type="scientific">Butyricimonas faecihominis</name>
    <dbReference type="NCBI Taxonomy" id="1472416"/>
    <lineage>
        <taxon>Bacteria</taxon>
        <taxon>Pseudomonadati</taxon>
        <taxon>Bacteroidota</taxon>
        <taxon>Bacteroidia</taxon>
        <taxon>Bacteroidales</taxon>
        <taxon>Odoribacteraceae</taxon>
        <taxon>Butyricimonas</taxon>
    </lineage>
</organism>
<evidence type="ECO:0000313" key="2">
    <source>
        <dbReference type="Proteomes" id="UP000546007"/>
    </source>
</evidence>
<dbReference type="Pfam" id="PF16132">
    <property type="entry name" value="DUF4843"/>
    <property type="match status" value="1"/>
</dbReference>
<evidence type="ECO:0000313" key="1">
    <source>
        <dbReference type="EMBL" id="MBB4028192.1"/>
    </source>
</evidence>
<accession>A0A7W6N0S1</accession>
<dbReference type="PROSITE" id="PS51257">
    <property type="entry name" value="PROKAR_LIPOPROTEIN"/>
    <property type="match status" value="1"/>
</dbReference>
<gene>
    <name evidence="1" type="ORF">GGR14_004021</name>
</gene>
<dbReference type="OrthoDB" id="1002568at2"/>
<protein>
    <recommendedName>
        <fullName evidence="3">DUF4843 domain-containing protein</fullName>
    </recommendedName>
</protein>
<dbReference type="GeneID" id="93101618"/>
<sequence>MKWKIILFVLSLNIAFSACEKKDISVFSTDDTGIYFQMIRGYYGTNTEVYIDSLDFSFASVQASIRDVILNATVRTMGKVADHDRPFKVVVDKEGTTAMEGVHYEIDVDTVVIPAGESTAYVNVRFFRTDDLMEKSVRLALRLEDNEYFKCYFPEYKNMNTYTTTGVQIHGDSFSFTLSEMYTIPWYWRVIIETDYFGEWTPKKFVVINMVCGFTMADWDRAGGTGAKIIYGRCGFFATMVQKYLQGQADAGTPVLDSDGKYMQLDPDYAVDYSRYE</sequence>
<keyword evidence="2" id="KW-1185">Reference proteome</keyword>
<comment type="caution">
    <text evidence="1">The sequence shown here is derived from an EMBL/GenBank/DDBJ whole genome shotgun (WGS) entry which is preliminary data.</text>
</comment>
<reference evidence="1 2" key="1">
    <citation type="submission" date="2020-08" db="EMBL/GenBank/DDBJ databases">
        <title>Genomic Encyclopedia of Type Strains, Phase IV (KMG-IV): sequencing the most valuable type-strain genomes for metagenomic binning, comparative biology and taxonomic classification.</title>
        <authorList>
            <person name="Goeker M."/>
        </authorList>
    </citation>
    <scope>NUCLEOTIDE SEQUENCE [LARGE SCALE GENOMIC DNA]</scope>
    <source>
        <strain evidence="1 2">DSM 105721</strain>
    </source>
</reference>
<name>A0A7W6N0S1_9BACT</name>
<dbReference type="RefSeq" id="WP_124317549.1">
    <property type="nucleotide sequence ID" value="NZ_AP028155.1"/>
</dbReference>